<proteinExistence type="predicted"/>
<accession>A0A433DAY1</accession>
<dbReference type="Proteomes" id="UP000268093">
    <property type="component" value="Unassembled WGS sequence"/>
</dbReference>
<dbReference type="AlphaFoldDB" id="A0A433DAY1"/>
<sequence length="278" mass="31394">MAAIRTEVEFVWPTLEQLSALLPSIRELWSYNNEFDGIYAVGNQELQEWAKRQELMVAIEAGTTRVIATLRMIITIDPAQCADLVAKFTPPMDRDPATMAPSTVEIFNGRKMIPVPAFTSVEPPFHYHPSSTLTRHPVFLYFGTVFTHPEYRTSGLGSDILQRAALHHLPTLAKYTTVENRPLIAFSSTANGYAGDRNRQRYIRLNYIFCEILARSCFSPPRKLTNLGVTSWGFWTDSINAPGRATAVTFDPIRHTVDRNEKPVGINDRKRPEAVARL</sequence>
<gene>
    <name evidence="1" type="ORF">BC936DRAFT_145085</name>
</gene>
<evidence type="ECO:0000313" key="2">
    <source>
        <dbReference type="Proteomes" id="UP000268093"/>
    </source>
</evidence>
<reference evidence="1 2" key="1">
    <citation type="journal article" date="2018" name="New Phytol.">
        <title>Phylogenomics of Endogonaceae and evolution of mycorrhizas within Mucoromycota.</title>
        <authorList>
            <person name="Chang Y."/>
            <person name="Desiro A."/>
            <person name="Na H."/>
            <person name="Sandor L."/>
            <person name="Lipzen A."/>
            <person name="Clum A."/>
            <person name="Barry K."/>
            <person name="Grigoriev I.V."/>
            <person name="Martin F.M."/>
            <person name="Stajich J.E."/>
            <person name="Smith M.E."/>
            <person name="Bonito G."/>
            <person name="Spatafora J.W."/>
        </authorList>
    </citation>
    <scope>NUCLEOTIDE SEQUENCE [LARGE SCALE GENOMIC DNA]</scope>
    <source>
        <strain evidence="1 2">GMNB39</strain>
    </source>
</reference>
<protein>
    <submittedName>
        <fullName evidence="1">Uncharacterized protein</fullName>
    </submittedName>
</protein>
<evidence type="ECO:0000313" key="1">
    <source>
        <dbReference type="EMBL" id="RUP47998.1"/>
    </source>
</evidence>
<organism evidence="1 2">
    <name type="scientific">Jimgerdemannia flammicorona</name>
    <dbReference type="NCBI Taxonomy" id="994334"/>
    <lineage>
        <taxon>Eukaryota</taxon>
        <taxon>Fungi</taxon>
        <taxon>Fungi incertae sedis</taxon>
        <taxon>Mucoromycota</taxon>
        <taxon>Mucoromycotina</taxon>
        <taxon>Endogonomycetes</taxon>
        <taxon>Endogonales</taxon>
        <taxon>Endogonaceae</taxon>
        <taxon>Jimgerdemannia</taxon>
    </lineage>
</organism>
<keyword evidence="2" id="KW-1185">Reference proteome</keyword>
<name>A0A433DAY1_9FUNG</name>
<dbReference type="OrthoDB" id="10503558at2759"/>
<comment type="caution">
    <text evidence="1">The sequence shown here is derived from an EMBL/GenBank/DDBJ whole genome shotgun (WGS) entry which is preliminary data.</text>
</comment>
<dbReference type="EMBL" id="RBNI01003845">
    <property type="protein sequence ID" value="RUP47998.1"/>
    <property type="molecule type" value="Genomic_DNA"/>
</dbReference>